<dbReference type="Pfam" id="PF02653">
    <property type="entry name" value="BPD_transp_2"/>
    <property type="match status" value="1"/>
</dbReference>
<feature type="transmembrane region" description="Helical" evidence="9">
    <location>
        <begin position="74"/>
        <end position="97"/>
    </location>
</feature>
<evidence type="ECO:0000256" key="2">
    <source>
        <dbReference type="ARBA" id="ARBA00022448"/>
    </source>
</evidence>
<name>A0A157P7W1_9BORD</name>
<evidence type="ECO:0000256" key="7">
    <source>
        <dbReference type="ARBA" id="ARBA00023136"/>
    </source>
</evidence>
<protein>
    <submittedName>
        <fullName evidence="10">Branched chain amino acid ABC transporter permease</fullName>
    </submittedName>
</protein>
<dbReference type="AlphaFoldDB" id="A0A157P7W1"/>
<evidence type="ECO:0000313" key="11">
    <source>
        <dbReference type="Proteomes" id="UP000077037"/>
    </source>
</evidence>
<feature type="transmembrane region" description="Helical" evidence="9">
    <location>
        <begin position="20"/>
        <end position="37"/>
    </location>
</feature>
<dbReference type="OrthoDB" id="9807115at2"/>
<reference evidence="10 11" key="1">
    <citation type="submission" date="2016-03" db="EMBL/GenBank/DDBJ databases">
        <authorList>
            <consortium name="Pathogen Informatics"/>
        </authorList>
    </citation>
    <scope>NUCLEOTIDE SEQUENCE [LARGE SCALE GENOMIC DNA]</scope>
    <source>
        <strain evidence="10 11">NCTC13364</strain>
    </source>
</reference>
<feature type="transmembrane region" description="Helical" evidence="9">
    <location>
        <begin position="242"/>
        <end position="263"/>
    </location>
</feature>
<feature type="transmembrane region" description="Helical" evidence="9">
    <location>
        <begin position="272"/>
        <end position="293"/>
    </location>
</feature>
<keyword evidence="3" id="KW-1003">Cell membrane</keyword>
<keyword evidence="5" id="KW-0029">Amino-acid transport</keyword>
<organism evidence="10 11">
    <name type="scientific">Bordetella ansorpii</name>
    <dbReference type="NCBI Taxonomy" id="288768"/>
    <lineage>
        <taxon>Bacteria</taxon>
        <taxon>Pseudomonadati</taxon>
        <taxon>Pseudomonadota</taxon>
        <taxon>Betaproteobacteria</taxon>
        <taxon>Burkholderiales</taxon>
        <taxon>Alcaligenaceae</taxon>
        <taxon>Bordetella</taxon>
    </lineage>
</organism>
<dbReference type="Proteomes" id="UP000077037">
    <property type="component" value="Unassembled WGS sequence"/>
</dbReference>
<dbReference type="NCBIfam" id="TIGR03409">
    <property type="entry name" value="urea_trans_UrtB"/>
    <property type="match status" value="1"/>
</dbReference>
<dbReference type="InterPro" id="IPR001851">
    <property type="entry name" value="ABC_transp_permease"/>
</dbReference>
<evidence type="ECO:0000256" key="1">
    <source>
        <dbReference type="ARBA" id="ARBA00004651"/>
    </source>
</evidence>
<comment type="similarity">
    <text evidence="8">Belongs to the binding-protein-dependent transport system permease family. LivHM subfamily.</text>
</comment>
<dbReference type="CDD" id="cd06582">
    <property type="entry name" value="TM_PBP1_LivH_like"/>
    <property type="match status" value="1"/>
</dbReference>
<dbReference type="GO" id="GO:0006865">
    <property type="term" value="P:amino acid transport"/>
    <property type="evidence" value="ECO:0007669"/>
    <property type="project" value="UniProtKB-KW"/>
</dbReference>
<evidence type="ECO:0000256" key="6">
    <source>
        <dbReference type="ARBA" id="ARBA00022989"/>
    </source>
</evidence>
<feature type="transmembrane region" description="Helical" evidence="9">
    <location>
        <begin position="153"/>
        <end position="176"/>
    </location>
</feature>
<keyword evidence="7 9" id="KW-0472">Membrane</keyword>
<dbReference type="EMBL" id="FKBS01000014">
    <property type="protein sequence ID" value="SAI29772.1"/>
    <property type="molecule type" value="Genomic_DNA"/>
</dbReference>
<accession>A0A157P7W1</accession>
<dbReference type="GO" id="GO:0005886">
    <property type="term" value="C:plasma membrane"/>
    <property type="evidence" value="ECO:0007669"/>
    <property type="project" value="UniProtKB-SubCell"/>
</dbReference>
<evidence type="ECO:0000313" key="10">
    <source>
        <dbReference type="EMBL" id="SAI29772.1"/>
    </source>
</evidence>
<evidence type="ECO:0000256" key="3">
    <source>
        <dbReference type="ARBA" id="ARBA00022475"/>
    </source>
</evidence>
<gene>
    <name evidence="10" type="primary">livH_7</name>
    <name evidence="10" type="ORF">SAMEA1982600_02360</name>
</gene>
<sequence length="305" mass="32808">MESFSDLGAILLMQGFNGLSVFSVLLLMALGLALIFGQMGVINMAHGEFLAVGAYTTYLFSELTQQYAPGLMPYYFFFAIAAAFVVTFALGWLAEWLMIRHLYRRPLDTLLATWGLSLVIQQALRSIFGPREVSPTLPDWLMGSVQPLEGVDIPINGLFVMSITLVLTCGLLLAMFRSTWGLHVRATVQNRTMSGAVGIDTKRVDRLTFALGCGIAGIAGAAFTTIGSTGPTSGSLYIVDTFLTVVFGGAASLLGTIASAFVIAQTQSVSEFFMTGSMAKVLTLSAVVVILMLRPRGLFSIKVRK</sequence>
<dbReference type="PANTHER" id="PTHR11795:SF447">
    <property type="entry name" value="ABC TRANSPORTER PERMEASE PROTEIN"/>
    <property type="match status" value="1"/>
</dbReference>
<evidence type="ECO:0000256" key="4">
    <source>
        <dbReference type="ARBA" id="ARBA00022692"/>
    </source>
</evidence>
<dbReference type="GO" id="GO:0022857">
    <property type="term" value="F:transmembrane transporter activity"/>
    <property type="evidence" value="ECO:0007669"/>
    <property type="project" value="InterPro"/>
</dbReference>
<evidence type="ECO:0000256" key="9">
    <source>
        <dbReference type="SAM" id="Phobius"/>
    </source>
</evidence>
<dbReference type="InterPro" id="IPR017779">
    <property type="entry name" value="ABC_UrtB_bac"/>
</dbReference>
<keyword evidence="2" id="KW-0813">Transport</keyword>
<comment type="subcellular location">
    <subcellularLocation>
        <location evidence="1">Cell membrane</location>
        <topology evidence="1">Multi-pass membrane protein</topology>
    </subcellularLocation>
</comment>
<keyword evidence="6 9" id="KW-1133">Transmembrane helix</keyword>
<keyword evidence="4 9" id="KW-0812">Transmembrane</keyword>
<feature type="transmembrane region" description="Helical" evidence="9">
    <location>
        <begin position="209"/>
        <end position="230"/>
    </location>
</feature>
<evidence type="ECO:0000256" key="5">
    <source>
        <dbReference type="ARBA" id="ARBA00022970"/>
    </source>
</evidence>
<dbReference type="PANTHER" id="PTHR11795">
    <property type="entry name" value="BRANCHED-CHAIN AMINO ACID TRANSPORT SYSTEM PERMEASE PROTEIN LIVH"/>
    <property type="match status" value="1"/>
</dbReference>
<dbReference type="RefSeq" id="WP_066412131.1">
    <property type="nucleotide sequence ID" value="NZ_FKBS01000014.1"/>
</dbReference>
<evidence type="ECO:0000256" key="8">
    <source>
        <dbReference type="ARBA" id="ARBA00037998"/>
    </source>
</evidence>
<dbReference type="InterPro" id="IPR052157">
    <property type="entry name" value="BCAA_transport_permease"/>
</dbReference>
<proteinExistence type="inferred from homology"/>